<evidence type="ECO:0000256" key="1">
    <source>
        <dbReference type="SAM" id="Coils"/>
    </source>
</evidence>
<feature type="coiled-coil region" evidence="1">
    <location>
        <begin position="99"/>
        <end position="160"/>
    </location>
</feature>
<dbReference type="NCBIfam" id="TIGR02444">
    <property type="entry name" value="TIGR02444 family protein"/>
    <property type="match status" value="1"/>
</dbReference>
<dbReference type="Pfam" id="PF09523">
    <property type="entry name" value="DUF2390"/>
    <property type="match status" value="1"/>
</dbReference>
<dbReference type="InterPro" id="IPR012659">
    <property type="entry name" value="CHP02444"/>
</dbReference>
<protein>
    <recommendedName>
        <fullName evidence="3">TIGR02444 family protein</fullName>
    </recommendedName>
</protein>
<reference evidence="2" key="1">
    <citation type="submission" date="2019-04" db="EMBL/GenBank/DDBJ databases">
        <authorList>
            <person name="Brambilla D."/>
        </authorList>
    </citation>
    <scope>NUCLEOTIDE SEQUENCE</scope>
    <source>
        <strain evidence="2">BAL1</strain>
    </source>
</reference>
<sequence>MPNSGSSPGPTVSAEQLWQFSLALYPQVKSLCLKWQDELGANVNLLLLLCYLEQQQLSLTSTALPQLAATLNDFNTQFTQPLRALRQSSATAPLSAEQQQTLKQTLLQAELELEKLEQQLLVQQCPPLNAKATPLLELYLAQLNADIDALAAQIFDLRQACKRLSQHSG</sequence>
<dbReference type="EMBL" id="CAAJGR010000086">
    <property type="protein sequence ID" value="VHO03735.1"/>
    <property type="molecule type" value="Genomic_DNA"/>
</dbReference>
<accession>A0A486XPP0</accession>
<name>A0A486XPP0_9GAMM</name>
<organism evidence="2">
    <name type="scientific">Rheinheimera sp. BAL341</name>
    <dbReference type="NCBI Taxonomy" id="1708203"/>
    <lineage>
        <taxon>Bacteria</taxon>
        <taxon>Pseudomonadati</taxon>
        <taxon>Pseudomonadota</taxon>
        <taxon>Gammaproteobacteria</taxon>
        <taxon>Chromatiales</taxon>
        <taxon>Chromatiaceae</taxon>
        <taxon>Rheinheimera</taxon>
    </lineage>
</organism>
<dbReference type="AlphaFoldDB" id="A0A486XPP0"/>
<keyword evidence="1" id="KW-0175">Coiled coil</keyword>
<gene>
    <name evidence="2" type="ORF">BAL341_1569</name>
</gene>
<evidence type="ECO:0000313" key="2">
    <source>
        <dbReference type="EMBL" id="VHO03735.1"/>
    </source>
</evidence>
<evidence type="ECO:0008006" key="3">
    <source>
        <dbReference type="Google" id="ProtNLM"/>
    </source>
</evidence>
<proteinExistence type="predicted"/>